<evidence type="ECO:0000313" key="2">
    <source>
        <dbReference type="EMBL" id="MBO0349492.1"/>
    </source>
</evidence>
<feature type="coiled-coil region" evidence="1">
    <location>
        <begin position="109"/>
        <end position="183"/>
    </location>
</feature>
<accession>A0ABS3FQU2</accession>
<dbReference type="RefSeq" id="WP_207088016.1">
    <property type="nucleotide sequence ID" value="NZ_JAFLQW010000281.1"/>
</dbReference>
<organism evidence="2 3">
    <name type="scientific">Phormidium pseudopriestleyi FRX01</name>
    <dbReference type="NCBI Taxonomy" id="1759528"/>
    <lineage>
        <taxon>Bacteria</taxon>
        <taxon>Bacillati</taxon>
        <taxon>Cyanobacteriota</taxon>
        <taxon>Cyanophyceae</taxon>
        <taxon>Oscillatoriophycideae</taxon>
        <taxon>Oscillatoriales</taxon>
        <taxon>Oscillatoriaceae</taxon>
        <taxon>Phormidium</taxon>
    </lineage>
</organism>
<dbReference type="NCBIfam" id="NF038350">
    <property type="entry name" value="taxis_HmpF"/>
    <property type="match status" value="1"/>
</dbReference>
<dbReference type="Proteomes" id="UP000664844">
    <property type="component" value="Unassembled WGS sequence"/>
</dbReference>
<feature type="coiled-coil region" evidence="1">
    <location>
        <begin position="233"/>
        <end position="298"/>
    </location>
</feature>
<proteinExistence type="predicted"/>
<feature type="coiled-coil region" evidence="1">
    <location>
        <begin position="356"/>
        <end position="383"/>
    </location>
</feature>
<feature type="coiled-coil region" evidence="1">
    <location>
        <begin position="449"/>
        <end position="553"/>
    </location>
</feature>
<dbReference type="SUPFAM" id="SSF57997">
    <property type="entry name" value="Tropomyosin"/>
    <property type="match status" value="1"/>
</dbReference>
<keyword evidence="1" id="KW-0175">Coiled coil</keyword>
<name>A0ABS3FQU2_9CYAN</name>
<protein>
    <recommendedName>
        <fullName evidence="4">Chromosome partition protein Smc</fullName>
    </recommendedName>
</protein>
<reference evidence="2 3" key="1">
    <citation type="submission" date="2021-03" db="EMBL/GenBank/DDBJ databases">
        <title>Metabolic Capacity of the Antarctic Cyanobacterium Phormidium pseudopriestleyi that Sustains Oxygenic Photosynthesis in the Presence of Hydrogen Sulfide.</title>
        <authorList>
            <person name="Lumian J.E."/>
            <person name="Jungblut A.D."/>
            <person name="Dillon M.L."/>
            <person name="Hawes I."/>
            <person name="Doran P.T."/>
            <person name="Mackey T.J."/>
            <person name="Dick G.J."/>
            <person name="Grettenberger C.L."/>
            <person name="Sumner D.Y."/>
        </authorList>
    </citation>
    <scope>NUCLEOTIDE SEQUENCE [LARGE SCALE GENOMIC DNA]</scope>
    <source>
        <strain evidence="2 3">FRX01</strain>
    </source>
</reference>
<comment type="caution">
    <text evidence="2">The sequence shown here is derived from an EMBL/GenBank/DDBJ whole genome shotgun (WGS) entry which is preliminary data.</text>
</comment>
<gene>
    <name evidence="2" type="ORF">J0895_10300</name>
</gene>
<dbReference type="InterPro" id="IPR047813">
    <property type="entry name" value="HmpF"/>
</dbReference>
<sequence>MLYLAEVQKQKSSFGLGSGKAELKLLACQRGEQSWTAVPGSETIPADDANNLNAGTLVLVDLSPNKQIKGNIEEAANRLVSILQGFSRGQEKIKTKEEEIEQWMQSLTYQSQELQRRETELQVREEEIAQLESQRQEIQGSSEEAQRIRDELQAKQQELDAALEKLQSEKQGMEAQLAQSQQSVKLDEGLATHIQELLDYLTQTTPPTASIGEQIAVVLEQISSQQAVLDEHWQGLEQNRSQAQLEEQEAEAKQQELGRLRQEWEQNRGDLAEAHSQLKLLEKTLSIQQNQGKTLEAQVQNQVLLRGQLVQLSEMFEQVVVVQKVDIEALERMPIEELQGVAQNLQQDLDKIFQFVNGQEEELKLQREMIQDLERQLANANDSDRWNIQRNLTDEQEAYQMLDQTLVGQRRNFRERQETLTQHQAVLARRQGHGDATPIKPAQPLDPVLAQIDEQKQTLDQQLAQIKQEIDRTRQSLDEVQGQVSDRANQMDGKRQAIEQLEAQLAQQRSSAAQLRGRVTTYEEMLQPLQDKVNELKSKLEEVRTLLTQVQETEGHQQQAIAQMRELLMGLINSQSAELAAS</sequence>
<evidence type="ECO:0000256" key="1">
    <source>
        <dbReference type="SAM" id="Coils"/>
    </source>
</evidence>
<dbReference type="Gene3D" id="1.10.287.1490">
    <property type="match status" value="1"/>
</dbReference>
<evidence type="ECO:0000313" key="3">
    <source>
        <dbReference type="Proteomes" id="UP000664844"/>
    </source>
</evidence>
<keyword evidence="3" id="KW-1185">Reference proteome</keyword>
<evidence type="ECO:0008006" key="4">
    <source>
        <dbReference type="Google" id="ProtNLM"/>
    </source>
</evidence>
<dbReference type="EMBL" id="JAFLQW010000281">
    <property type="protein sequence ID" value="MBO0349492.1"/>
    <property type="molecule type" value="Genomic_DNA"/>
</dbReference>